<keyword evidence="10" id="KW-0966">Cell projection</keyword>
<dbReference type="InterPro" id="IPR037177">
    <property type="entry name" value="DLC_sf"/>
</dbReference>
<evidence type="ECO:0000256" key="10">
    <source>
        <dbReference type="ARBA" id="ARBA00023273"/>
    </source>
</evidence>
<dbReference type="CDD" id="cd21453">
    <property type="entry name" value="DLC-like_DNAL4"/>
    <property type="match status" value="1"/>
</dbReference>
<dbReference type="Proteomes" id="UP000826195">
    <property type="component" value="Unassembled WGS sequence"/>
</dbReference>
<evidence type="ECO:0000256" key="8">
    <source>
        <dbReference type="ARBA" id="ARBA00023175"/>
    </source>
</evidence>
<evidence type="ECO:0000256" key="1">
    <source>
        <dbReference type="ARBA" id="ARBA00004430"/>
    </source>
</evidence>
<keyword evidence="5 12" id="KW-0493">Microtubule</keyword>
<evidence type="ECO:0000256" key="7">
    <source>
        <dbReference type="ARBA" id="ARBA00023069"/>
    </source>
</evidence>
<dbReference type="EMBL" id="JAHXZJ010000374">
    <property type="protein sequence ID" value="KAH0561892.1"/>
    <property type="molecule type" value="Genomic_DNA"/>
</dbReference>
<evidence type="ECO:0000256" key="3">
    <source>
        <dbReference type="ARBA" id="ARBA00011655"/>
    </source>
</evidence>
<dbReference type="AlphaFoldDB" id="A0AAV7IXH9"/>
<keyword evidence="7" id="KW-0969">Cilium</keyword>
<dbReference type="GO" id="GO:0005930">
    <property type="term" value="C:axoneme"/>
    <property type="evidence" value="ECO:0007669"/>
    <property type="project" value="UniProtKB-SubCell"/>
</dbReference>
<protein>
    <recommendedName>
        <fullName evidence="12">Dynein light chain</fullName>
    </recommendedName>
</protein>
<dbReference type="FunFam" id="3.30.740.10:FF:000002">
    <property type="entry name" value="Dynein light chain"/>
    <property type="match status" value="1"/>
</dbReference>
<keyword evidence="8 12" id="KW-0505">Motor protein</keyword>
<keyword evidence="14" id="KW-1185">Reference proteome</keyword>
<proteinExistence type="inferred from homology"/>
<sequence>MSFGQIKKEETSQVIRTHPLCKLTDMTEDEMKQETMDLCVTATEKYPNNYEHAAKMIKENLDKKFGAPFQVVVGESFGFHIIHQENTLLYMFTGA</sequence>
<dbReference type="SMART" id="SM01375">
    <property type="entry name" value="Dynein_light"/>
    <property type="match status" value="1"/>
</dbReference>
<evidence type="ECO:0000313" key="14">
    <source>
        <dbReference type="Proteomes" id="UP000826195"/>
    </source>
</evidence>
<dbReference type="PANTHER" id="PTHR11886:SF2">
    <property type="entry name" value="DYNEIN AXONEMAL LIGHT CHAIN 4"/>
    <property type="match status" value="1"/>
</dbReference>
<comment type="function">
    <text evidence="11">Force generating protein of respiratory cilia. Produces force towards the minus ends of microtubules. Dynein has ATPase activity.</text>
</comment>
<comment type="similarity">
    <text evidence="2 12">Belongs to the dynein light chain family.</text>
</comment>
<comment type="subcellular location">
    <subcellularLocation>
        <location evidence="1">Cytoplasm</location>
        <location evidence="1">Cytoskeleton</location>
        <location evidence="1">Cilium axoneme</location>
    </subcellularLocation>
</comment>
<dbReference type="GO" id="GO:0030286">
    <property type="term" value="C:dynein complex"/>
    <property type="evidence" value="ECO:0007669"/>
    <property type="project" value="UniProtKB-KW"/>
</dbReference>
<evidence type="ECO:0000313" key="13">
    <source>
        <dbReference type="EMBL" id="KAH0561892.1"/>
    </source>
</evidence>
<comment type="caution">
    <text evidence="13">The sequence shown here is derived from an EMBL/GenBank/DDBJ whole genome shotgun (WGS) entry which is preliminary data.</text>
</comment>
<keyword evidence="6 12" id="KW-0243">Dynein</keyword>
<dbReference type="GO" id="GO:0007017">
    <property type="term" value="P:microtubule-based process"/>
    <property type="evidence" value="ECO:0007669"/>
    <property type="project" value="InterPro"/>
</dbReference>
<dbReference type="InterPro" id="IPR001372">
    <property type="entry name" value="Dynein_light_chain_typ-1/2"/>
</dbReference>
<organism evidence="13 14">
    <name type="scientific">Cotesia glomerata</name>
    <name type="common">Lepidopteran parasitic wasp</name>
    <name type="synonym">Apanteles glomeratus</name>
    <dbReference type="NCBI Taxonomy" id="32391"/>
    <lineage>
        <taxon>Eukaryota</taxon>
        <taxon>Metazoa</taxon>
        <taxon>Ecdysozoa</taxon>
        <taxon>Arthropoda</taxon>
        <taxon>Hexapoda</taxon>
        <taxon>Insecta</taxon>
        <taxon>Pterygota</taxon>
        <taxon>Neoptera</taxon>
        <taxon>Endopterygota</taxon>
        <taxon>Hymenoptera</taxon>
        <taxon>Apocrita</taxon>
        <taxon>Ichneumonoidea</taxon>
        <taxon>Braconidae</taxon>
        <taxon>Microgastrinae</taxon>
        <taxon>Cotesia</taxon>
    </lineage>
</organism>
<gene>
    <name evidence="13" type="ORF">KQX54_019981</name>
</gene>
<evidence type="ECO:0000256" key="12">
    <source>
        <dbReference type="RuleBase" id="RU365010"/>
    </source>
</evidence>
<evidence type="ECO:0000256" key="11">
    <source>
        <dbReference type="ARBA" id="ARBA00057688"/>
    </source>
</evidence>
<evidence type="ECO:0000256" key="9">
    <source>
        <dbReference type="ARBA" id="ARBA00023212"/>
    </source>
</evidence>
<name>A0AAV7IXH9_COTGL</name>
<evidence type="ECO:0000256" key="2">
    <source>
        <dbReference type="ARBA" id="ARBA00010156"/>
    </source>
</evidence>
<evidence type="ECO:0000256" key="5">
    <source>
        <dbReference type="ARBA" id="ARBA00022701"/>
    </source>
</evidence>
<comment type="subunit">
    <text evidence="3">Consists of at least two heavy chains and a number of intermediate and light chains.</text>
</comment>
<keyword evidence="4 12" id="KW-0963">Cytoplasm</keyword>
<evidence type="ECO:0000256" key="6">
    <source>
        <dbReference type="ARBA" id="ARBA00023017"/>
    </source>
</evidence>
<dbReference type="PANTHER" id="PTHR11886">
    <property type="entry name" value="DYNEIN LIGHT CHAIN"/>
    <property type="match status" value="1"/>
</dbReference>
<keyword evidence="9 12" id="KW-0206">Cytoskeleton</keyword>
<reference evidence="13 14" key="1">
    <citation type="journal article" date="2021" name="J. Hered.">
        <title>A chromosome-level genome assembly of the parasitoid wasp, Cotesia glomerata (Hymenoptera: Braconidae).</title>
        <authorList>
            <person name="Pinto B.J."/>
            <person name="Weis J.J."/>
            <person name="Gamble T."/>
            <person name="Ode P.J."/>
            <person name="Paul R."/>
            <person name="Zaspel J.M."/>
        </authorList>
    </citation>
    <scope>NUCLEOTIDE SEQUENCE [LARGE SCALE GENOMIC DNA]</scope>
    <source>
        <strain evidence="13">CgM1</strain>
    </source>
</reference>
<dbReference type="SUPFAM" id="SSF54648">
    <property type="entry name" value="DLC"/>
    <property type="match status" value="1"/>
</dbReference>
<dbReference type="Pfam" id="PF01221">
    <property type="entry name" value="Dynein_light"/>
    <property type="match status" value="1"/>
</dbReference>
<accession>A0AAV7IXH9</accession>
<dbReference type="Gene3D" id="3.30.740.10">
    <property type="entry name" value="Protein Inhibitor Of Neuronal Nitric Oxide Synthase"/>
    <property type="match status" value="1"/>
</dbReference>
<dbReference type="GO" id="GO:0005874">
    <property type="term" value="C:microtubule"/>
    <property type="evidence" value="ECO:0007669"/>
    <property type="project" value="UniProtKB-KW"/>
</dbReference>
<evidence type="ECO:0000256" key="4">
    <source>
        <dbReference type="ARBA" id="ARBA00022490"/>
    </source>
</evidence>